<dbReference type="OrthoDB" id="5920683at2759"/>
<dbReference type="GO" id="GO:0004519">
    <property type="term" value="F:endonuclease activity"/>
    <property type="evidence" value="ECO:0007669"/>
    <property type="project" value="UniProtKB-KW"/>
</dbReference>
<dbReference type="KEGG" id="pvt:110072575"/>
<keyword evidence="5" id="KW-0460">Magnesium</keyword>
<keyword evidence="2" id="KW-0479">Metal-binding</keyword>
<keyword evidence="4" id="KW-0378">Hydrolase</keyword>
<dbReference type="SUPFAM" id="SSF53098">
    <property type="entry name" value="Ribonuclease H-like"/>
    <property type="match status" value="1"/>
</dbReference>
<evidence type="ECO:0000256" key="3">
    <source>
        <dbReference type="ARBA" id="ARBA00022759"/>
    </source>
</evidence>
<feature type="compositionally biased region" description="Low complexity" evidence="10">
    <location>
        <begin position="247"/>
        <end position="257"/>
    </location>
</feature>
<evidence type="ECO:0000256" key="10">
    <source>
        <dbReference type="SAM" id="MobiDB-lite"/>
    </source>
</evidence>
<keyword evidence="1" id="KW-0540">Nuclease</keyword>
<dbReference type="InterPro" id="IPR001584">
    <property type="entry name" value="Integrase_cat-core"/>
</dbReference>
<feature type="region of interest" description="Disordered" evidence="10">
    <location>
        <begin position="1"/>
        <end position="365"/>
    </location>
</feature>
<dbReference type="GO" id="GO:0016787">
    <property type="term" value="F:hydrolase activity"/>
    <property type="evidence" value="ECO:0007669"/>
    <property type="project" value="UniProtKB-KW"/>
</dbReference>
<feature type="domain" description="Integrase catalytic" evidence="11">
    <location>
        <begin position="717"/>
        <end position="892"/>
    </location>
</feature>
<keyword evidence="3" id="KW-0255">Endonuclease</keyword>
<keyword evidence="8" id="KW-0548">Nucleotidyltransferase</keyword>
<feature type="compositionally biased region" description="Basic and acidic residues" evidence="10">
    <location>
        <begin position="186"/>
        <end position="199"/>
    </location>
</feature>
<dbReference type="GO" id="GO:0046872">
    <property type="term" value="F:metal ion binding"/>
    <property type="evidence" value="ECO:0007669"/>
    <property type="project" value="UniProtKB-KW"/>
</dbReference>
<feature type="compositionally biased region" description="Basic residues" evidence="10">
    <location>
        <begin position="214"/>
        <end position="230"/>
    </location>
</feature>
<evidence type="ECO:0000313" key="13">
    <source>
        <dbReference type="RefSeq" id="XP_020636699.2"/>
    </source>
</evidence>
<dbReference type="GO" id="GO:0003676">
    <property type="term" value="F:nucleic acid binding"/>
    <property type="evidence" value="ECO:0007669"/>
    <property type="project" value="InterPro"/>
</dbReference>
<evidence type="ECO:0000256" key="1">
    <source>
        <dbReference type="ARBA" id="ARBA00022722"/>
    </source>
</evidence>
<feature type="region of interest" description="Disordered" evidence="10">
    <location>
        <begin position="370"/>
        <end position="389"/>
    </location>
</feature>
<reference evidence="13" key="1">
    <citation type="submission" date="2025-08" db="UniProtKB">
        <authorList>
            <consortium name="RefSeq"/>
        </authorList>
    </citation>
    <scope>IDENTIFICATION</scope>
</reference>
<organism evidence="12 13">
    <name type="scientific">Pogona vitticeps</name>
    <name type="common">central bearded dragon</name>
    <dbReference type="NCBI Taxonomy" id="103695"/>
    <lineage>
        <taxon>Eukaryota</taxon>
        <taxon>Metazoa</taxon>
        <taxon>Chordata</taxon>
        <taxon>Craniata</taxon>
        <taxon>Vertebrata</taxon>
        <taxon>Euteleostomi</taxon>
        <taxon>Lepidosauria</taxon>
        <taxon>Squamata</taxon>
        <taxon>Bifurcata</taxon>
        <taxon>Unidentata</taxon>
        <taxon>Episquamata</taxon>
        <taxon>Toxicofera</taxon>
        <taxon>Iguania</taxon>
        <taxon>Acrodonta</taxon>
        <taxon>Agamidae</taxon>
        <taxon>Amphibolurinae</taxon>
        <taxon>Pogona</taxon>
    </lineage>
</organism>
<evidence type="ECO:0000259" key="11">
    <source>
        <dbReference type="PROSITE" id="PS50994"/>
    </source>
</evidence>
<name>A0A6J0SSI8_9SAUR</name>
<keyword evidence="6" id="KW-0229">DNA integration</keyword>
<keyword evidence="9" id="KW-0233">DNA recombination</keyword>
<evidence type="ECO:0000256" key="2">
    <source>
        <dbReference type="ARBA" id="ARBA00022723"/>
    </source>
</evidence>
<proteinExistence type="predicted"/>
<evidence type="ECO:0000256" key="8">
    <source>
        <dbReference type="ARBA" id="ARBA00022932"/>
    </source>
</evidence>
<feature type="compositionally biased region" description="Polar residues" evidence="10">
    <location>
        <begin position="342"/>
        <end position="352"/>
    </location>
</feature>
<evidence type="ECO:0000256" key="4">
    <source>
        <dbReference type="ARBA" id="ARBA00022801"/>
    </source>
</evidence>
<dbReference type="RefSeq" id="XP_020636699.2">
    <property type="nucleotide sequence ID" value="XM_020781040.2"/>
</dbReference>
<sequence>MASYGLGESPPRGSWGYGDHDTDARPRRKRPFPEEEGEEGGWRGVAPPSWSPSERRGSREKSRAAPGREGRTGRGGPWPERRGEEGEEGEVRGRGRSRSPWGTPRREPSWEESLPARESTRGRGRSRSPPRESGPGWRGSSPSGSRERAWRSPVSSRGPSSLAPHRRHSPLSRSSSSSSRRSSSSRGREGGRSGWERRGSRASRKGRAREAMHPKSHRWKSPQEVKRRRYPSSPGQKPLPASHMERSSSSTSSFRSRGPPGGEARQDRGQERNFREKDRHSRKRGRSAERRRASKGSQGGFPIFPGEEGGWRSPSRERGKGGSTRNQRSPGGPVSKRGWGDSPSSSPQSQLGWDQGGSCKGSMCKAWTGSEGLEMPQSSNEDLEDSEGSTGFLEEWGLLEGQVVTESLQEGGPPSRPKIYMEPEKHAAAPVTWVPREAVVDFWNQCQSVMKKRVQDYLMFTCPRPTLPDQSCEIPKLNPSVRALLTPKEVKVESAASYYLRSLHEEVLNAVAPVMTIYEMAEEAIEKKEAVDPLELREWSRRILRYMGSISQRLLQQRCSHVLGRINPTLKSMTTKMSGSSGTGLLFAEDKVEFLKEIILRFPELDGEPRTTSMRNDYAARRRKVADRRPDFVKFGAHPWVSGAQQERISAHQSNAAEAPREEVVSLALWHRRFAHRDSETILKLHRRRHATCLEVKESDASSAAGCAVCLKVKGPRPSSPPGTKRRSSEVLELIHTDVHGPMSVPSLGNNRYILIFVDDFSRYRFIFLLRKKTEIHYLLKKYVSIVRNKFNRKPKAFQIDNKDEYFWPHIKAVLEEEGILCEEGVADAPEQSRMARWGLRSLLEMTKCMLADAELPNKFWGDAIMTAVHLLNILPTEDAKETPFELWNGCVPNLNRIRVFGSLAHAYVPLLERSHLDPKREETILLGFTSRLNCYKVMNLRTGEVSTRTVDFIDEEKKVDKKGTVLEASGEEEHDIDCLFPPADKAGKLACVVPVEDSDFLELGGGISPPK</sequence>
<keyword evidence="12" id="KW-1185">Reference proteome</keyword>
<feature type="compositionally biased region" description="Low complexity" evidence="10">
    <location>
        <begin position="131"/>
        <end position="144"/>
    </location>
</feature>
<dbReference type="GeneID" id="110072575"/>
<dbReference type="InterPro" id="IPR039537">
    <property type="entry name" value="Retrotran_Ty1/copia-like"/>
</dbReference>
<dbReference type="GO" id="GO:0015074">
    <property type="term" value="P:DNA integration"/>
    <property type="evidence" value="ECO:0007669"/>
    <property type="project" value="UniProtKB-KW"/>
</dbReference>
<dbReference type="PROSITE" id="PS50994">
    <property type="entry name" value="INTEGRASE"/>
    <property type="match status" value="1"/>
</dbReference>
<dbReference type="GO" id="GO:0003887">
    <property type="term" value="F:DNA-directed DNA polymerase activity"/>
    <property type="evidence" value="ECO:0007669"/>
    <property type="project" value="UniProtKB-KW"/>
</dbReference>
<evidence type="ECO:0000313" key="12">
    <source>
        <dbReference type="Proteomes" id="UP001652642"/>
    </source>
</evidence>
<dbReference type="AlphaFoldDB" id="A0A6J0SSI8"/>
<dbReference type="Gene3D" id="3.30.420.10">
    <property type="entry name" value="Ribonuclease H-like superfamily/Ribonuclease H"/>
    <property type="match status" value="1"/>
</dbReference>
<feature type="compositionally biased region" description="Low complexity" evidence="10">
    <location>
        <begin position="171"/>
        <end position="185"/>
    </location>
</feature>
<keyword evidence="8" id="KW-0239">DNA-directed DNA polymerase</keyword>
<dbReference type="Proteomes" id="UP001652642">
    <property type="component" value="Chromosome 7"/>
</dbReference>
<feature type="compositionally biased region" description="Basic and acidic residues" evidence="10">
    <location>
        <begin position="104"/>
        <end position="121"/>
    </location>
</feature>
<dbReference type="InterPro" id="IPR012337">
    <property type="entry name" value="RNaseH-like_sf"/>
</dbReference>
<feature type="compositionally biased region" description="Basic and acidic residues" evidence="10">
    <location>
        <begin position="264"/>
        <end position="279"/>
    </location>
</feature>
<evidence type="ECO:0000256" key="9">
    <source>
        <dbReference type="ARBA" id="ARBA00023172"/>
    </source>
</evidence>
<gene>
    <name evidence="13" type="primary">LOC110072575</name>
</gene>
<dbReference type="GO" id="GO:0006310">
    <property type="term" value="P:DNA recombination"/>
    <property type="evidence" value="ECO:0007669"/>
    <property type="project" value="UniProtKB-KW"/>
</dbReference>
<dbReference type="GO" id="GO:0003964">
    <property type="term" value="F:RNA-directed DNA polymerase activity"/>
    <property type="evidence" value="ECO:0007669"/>
    <property type="project" value="UniProtKB-KW"/>
</dbReference>
<evidence type="ECO:0000256" key="5">
    <source>
        <dbReference type="ARBA" id="ARBA00022842"/>
    </source>
</evidence>
<keyword evidence="8" id="KW-0808">Transferase</keyword>
<keyword evidence="7" id="KW-0695">RNA-directed DNA polymerase</keyword>
<evidence type="ECO:0000256" key="6">
    <source>
        <dbReference type="ARBA" id="ARBA00022908"/>
    </source>
</evidence>
<evidence type="ECO:0000256" key="7">
    <source>
        <dbReference type="ARBA" id="ARBA00022918"/>
    </source>
</evidence>
<dbReference type="InterPro" id="IPR036397">
    <property type="entry name" value="RNaseH_sf"/>
</dbReference>
<feature type="compositionally biased region" description="Basic and acidic residues" evidence="10">
    <location>
        <begin position="53"/>
        <end position="72"/>
    </location>
</feature>
<dbReference type="PANTHER" id="PTHR42648:SF11">
    <property type="entry name" value="TRANSPOSON TY4-P GAG-POL POLYPROTEIN"/>
    <property type="match status" value="1"/>
</dbReference>
<dbReference type="PANTHER" id="PTHR42648">
    <property type="entry name" value="TRANSPOSASE, PUTATIVE-RELATED"/>
    <property type="match status" value="1"/>
</dbReference>
<accession>A0A6J0SSI8</accession>
<dbReference type="InParanoid" id="A0A6J0SSI8"/>
<feature type="compositionally biased region" description="Basic and acidic residues" evidence="10">
    <location>
        <begin position="79"/>
        <end position="93"/>
    </location>
</feature>
<protein>
    <recommendedName>
        <fullName evidence="11">Integrase catalytic domain-containing protein</fullName>
    </recommendedName>
</protein>